<keyword evidence="2" id="KW-0479">Metal-binding</keyword>
<dbReference type="GO" id="GO:0016787">
    <property type="term" value="F:hydrolase activity"/>
    <property type="evidence" value="ECO:0007669"/>
    <property type="project" value="UniProtKB-KW"/>
</dbReference>
<dbReference type="InterPro" id="IPR050582">
    <property type="entry name" value="HAD-like_SerB"/>
</dbReference>
<dbReference type="SUPFAM" id="SSF56784">
    <property type="entry name" value="HAD-like"/>
    <property type="match status" value="1"/>
</dbReference>
<keyword evidence="3" id="KW-0378">Hydrolase</keyword>
<dbReference type="NCBIfam" id="TIGR01490">
    <property type="entry name" value="HAD-SF-IB-hyp1"/>
    <property type="match status" value="1"/>
</dbReference>
<evidence type="ECO:0000256" key="1">
    <source>
        <dbReference type="ARBA" id="ARBA00009184"/>
    </source>
</evidence>
<gene>
    <name evidence="6" type="ORF">N868_09210</name>
</gene>
<evidence type="ECO:0000256" key="3">
    <source>
        <dbReference type="ARBA" id="ARBA00022801"/>
    </source>
</evidence>
<reference evidence="6 7" key="1">
    <citation type="submission" date="2013-08" db="EMBL/GenBank/DDBJ databases">
        <title>Genome sequencing of Cellulomonas carbonis T26.</title>
        <authorList>
            <person name="Chen F."/>
            <person name="Li Y."/>
            <person name="Wang G."/>
        </authorList>
    </citation>
    <scope>NUCLEOTIDE SEQUENCE [LARGE SCALE GENOMIC DNA]</scope>
    <source>
        <strain evidence="6 7">T26</strain>
    </source>
</reference>
<dbReference type="Pfam" id="PF12710">
    <property type="entry name" value="HAD"/>
    <property type="match status" value="1"/>
</dbReference>
<accession>A0A0A0BSS9</accession>
<keyword evidence="5" id="KW-0812">Transmembrane</keyword>
<proteinExistence type="inferred from homology"/>
<feature type="transmembrane region" description="Helical" evidence="5">
    <location>
        <begin position="236"/>
        <end position="254"/>
    </location>
</feature>
<comment type="similarity">
    <text evidence="1">Belongs to the HAD-like hydrolase superfamily. SerB family.</text>
</comment>
<dbReference type="PANTHER" id="PTHR43344">
    <property type="entry name" value="PHOSPHOSERINE PHOSPHATASE"/>
    <property type="match status" value="1"/>
</dbReference>
<sequence length="263" mass="28339">MGGTSAAFFDLDKTIIATSSSTAFSRPFRTGGLLTRRAVLRSAYAQAAFLLGRADEQQTERLRRTLSAMVAGWDVDKVAAIVAETVRESIEPTVYAEALELIRMHQSAGRDVVVVSASGSDVVRPIAQMLGADDVVATRLEVVDGRYTGRIAHYAYGPAKAAAVLDLARRRGYDLATSYAYSDSVTDVPMLGTVGHAAVVNPDRALRRVAAERGWEVLAFRRPVALRPRLPPAHRTVPTAVVVAAVVVAVALLVRRERPGMRT</sequence>
<dbReference type="InterPro" id="IPR036412">
    <property type="entry name" value="HAD-like_sf"/>
</dbReference>
<dbReference type="FunFam" id="3.40.50.1000:FF:000025">
    <property type="entry name" value="HAD hydrolase, family IB"/>
    <property type="match status" value="1"/>
</dbReference>
<keyword evidence="5" id="KW-0472">Membrane</keyword>
<dbReference type="RefSeq" id="WP_043604652.1">
    <property type="nucleotide sequence ID" value="NZ_AXCY01000020.1"/>
</dbReference>
<dbReference type="PANTHER" id="PTHR43344:SF13">
    <property type="entry name" value="PHOSPHATASE RV3661-RELATED"/>
    <property type="match status" value="1"/>
</dbReference>
<evidence type="ECO:0000313" key="6">
    <source>
        <dbReference type="EMBL" id="KGM11503.1"/>
    </source>
</evidence>
<dbReference type="CDD" id="cd02612">
    <property type="entry name" value="HAD_PGPPase"/>
    <property type="match status" value="1"/>
</dbReference>
<dbReference type="Gene3D" id="1.20.1440.100">
    <property type="entry name" value="SG protein - dephosphorylation function"/>
    <property type="match status" value="1"/>
</dbReference>
<evidence type="ECO:0000313" key="7">
    <source>
        <dbReference type="Proteomes" id="UP000029839"/>
    </source>
</evidence>
<dbReference type="AlphaFoldDB" id="A0A0A0BSS9"/>
<dbReference type="Gene3D" id="3.40.50.1000">
    <property type="entry name" value="HAD superfamily/HAD-like"/>
    <property type="match status" value="1"/>
</dbReference>
<dbReference type="InterPro" id="IPR006385">
    <property type="entry name" value="HAD_hydro_SerB1"/>
</dbReference>
<evidence type="ECO:0000256" key="2">
    <source>
        <dbReference type="ARBA" id="ARBA00022723"/>
    </source>
</evidence>
<name>A0A0A0BSS9_9CELL</name>
<evidence type="ECO:0000256" key="4">
    <source>
        <dbReference type="ARBA" id="ARBA00022842"/>
    </source>
</evidence>
<keyword evidence="5" id="KW-1133">Transmembrane helix</keyword>
<protein>
    <submittedName>
        <fullName evidence="6">Inhibition of morphological differentiation protein</fullName>
    </submittedName>
</protein>
<reference evidence="6 7" key="2">
    <citation type="journal article" date="2015" name="Stand. Genomic Sci.">
        <title>Draft genome sequence of Cellulomonas carbonis T26(T) and comparative analysis of six Cellulomonas genomes.</title>
        <authorList>
            <person name="Zhuang W."/>
            <person name="Zhang S."/>
            <person name="Xia X."/>
            <person name="Wang G."/>
        </authorList>
    </citation>
    <scope>NUCLEOTIDE SEQUENCE [LARGE SCALE GENOMIC DNA]</scope>
    <source>
        <strain evidence="6 7">T26</strain>
    </source>
</reference>
<dbReference type="EMBL" id="AXCY01000020">
    <property type="protein sequence ID" value="KGM11503.1"/>
    <property type="molecule type" value="Genomic_DNA"/>
</dbReference>
<dbReference type="GO" id="GO:0046872">
    <property type="term" value="F:metal ion binding"/>
    <property type="evidence" value="ECO:0007669"/>
    <property type="project" value="UniProtKB-KW"/>
</dbReference>
<evidence type="ECO:0000256" key="5">
    <source>
        <dbReference type="SAM" id="Phobius"/>
    </source>
</evidence>
<keyword evidence="4" id="KW-0460">Magnesium</keyword>
<comment type="caution">
    <text evidence="6">The sequence shown here is derived from an EMBL/GenBank/DDBJ whole genome shotgun (WGS) entry which is preliminary data.</text>
</comment>
<dbReference type="OrthoDB" id="25607at2"/>
<keyword evidence="7" id="KW-1185">Reference proteome</keyword>
<dbReference type="NCBIfam" id="TIGR01488">
    <property type="entry name" value="HAD-SF-IB"/>
    <property type="match status" value="1"/>
</dbReference>
<dbReference type="Proteomes" id="UP000029839">
    <property type="component" value="Unassembled WGS sequence"/>
</dbReference>
<organism evidence="6 7">
    <name type="scientific">Cellulomonas carbonis T26</name>
    <dbReference type="NCBI Taxonomy" id="947969"/>
    <lineage>
        <taxon>Bacteria</taxon>
        <taxon>Bacillati</taxon>
        <taxon>Actinomycetota</taxon>
        <taxon>Actinomycetes</taxon>
        <taxon>Micrococcales</taxon>
        <taxon>Cellulomonadaceae</taxon>
        <taxon>Cellulomonas</taxon>
    </lineage>
</organism>
<dbReference type="InterPro" id="IPR023214">
    <property type="entry name" value="HAD_sf"/>
</dbReference>